<sequence>MDPLSITVAVLRITTTCVAAAKELNEIHVAWKRAPVTVSSLCSQLRLTSASLSQIQSLLLNDTDVLQAKPALVATLDTTLTSCLVLSACLEKYMLKITKGVLENSRLDWKAKFKTLWNEDEVKELQRQLHQQHAAISTLVGLLQMDSLTEIKKLIRKHGKMLQRIANDTQHMREAHSIEAAESILGTDDSSSIFSQLQFRTKISDDHSGGLFESDPLKSKVYSKALNNTMKQTADFEPDDANTVADDGMTMYNDDSDRTIDSPITKEDSASSLLVGTPSFASLSASFTRAISYLRIGTIGACSLENYSAQNPEELSLKRTDHVFALRKLDEWRYLGDKYETDVQRTGTVDRRRVEMRYRLNVPLQIKASRNSGYDSNEEHYSYYLKGDALEVKASARNLHNCNNSDNGRP</sequence>
<proteinExistence type="predicted"/>
<evidence type="ECO:0000313" key="2">
    <source>
        <dbReference type="Proteomes" id="UP000293547"/>
    </source>
</evidence>
<gene>
    <name evidence="1" type="ORF">AG0111_0g7251</name>
</gene>
<protein>
    <submittedName>
        <fullName evidence="1">Uncharacterized protein</fullName>
    </submittedName>
</protein>
<dbReference type="EMBL" id="PDWZ02000007">
    <property type="protein sequence ID" value="KAB2104428.1"/>
    <property type="molecule type" value="Genomic_DNA"/>
</dbReference>
<organism evidence="1 2">
    <name type="scientific">Alternaria gaisen</name>
    <dbReference type="NCBI Taxonomy" id="167740"/>
    <lineage>
        <taxon>Eukaryota</taxon>
        <taxon>Fungi</taxon>
        <taxon>Dikarya</taxon>
        <taxon>Ascomycota</taxon>
        <taxon>Pezizomycotina</taxon>
        <taxon>Dothideomycetes</taxon>
        <taxon>Pleosporomycetidae</taxon>
        <taxon>Pleosporales</taxon>
        <taxon>Pleosporineae</taxon>
        <taxon>Pleosporaceae</taxon>
        <taxon>Alternaria</taxon>
        <taxon>Alternaria sect. Alternaria</taxon>
    </lineage>
</organism>
<accession>A0ACB6FJ22</accession>
<name>A0ACB6FJ22_9PLEO</name>
<comment type="caution">
    <text evidence="1">The sequence shown here is derived from an EMBL/GenBank/DDBJ whole genome shotgun (WGS) entry which is preliminary data.</text>
</comment>
<dbReference type="Proteomes" id="UP000293547">
    <property type="component" value="Unassembled WGS sequence"/>
</dbReference>
<reference evidence="1 2" key="1">
    <citation type="journal article" date="2019" name="bioRxiv">
        <title>Genomics, evolutionary history and diagnostics of the Alternaria alternata species group including apple and Asian pear pathotypes.</title>
        <authorList>
            <person name="Armitage A.D."/>
            <person name="Cockerton H.M."/>
            <person name="Sreenivasaprasad S."/>
            <person name="Woodhall J.W."/>
            <person name="Lane C.R."/>
            <person name="Harrison R.J."/>
            <person name="Clarkson J.P."/>
        </authorList>
    </citation>
    <scope>NUCLEOTIDE SEQUENCE [LARGE SCALE GENOMIC DNA]</scope>
    <source>
        <strain evidence="1 2">FERA 650</strain>
    </source>
</reference>
<evidence type="ECO:0000313" key="1">
    <source>
        <dbReference type="EMBL" id="KAB2104428.1"/>
    </source>
</evidence>
<keyword evidence="2" id="KW-1185">Reference proteome</keyword>